<dbReference type="Proteomes" id="UP001417504">
    <property type="component" value="Unassembled WGS sequence"/>
</dbReference>
<comment type="caution">
    <text evidence="2">The sequence shown here is derived from an EMBL/GenBank/DDBJ whole genome shotgun (WGS) entry which is preliminary data.</text>
</comment>
<evidence type="ECO:0000313" key="2">
    <source>
        <dbReference type="EMBL" id="KAK9103916.1"/>
    </source>
</evidence>
<gene>
    <name evidence="2" type="ORF">Sjap_021170</name>
</gene>
<dbReference type="InterPro" id="IPR013103">
    <property type="entry name" value="RVT_2"/>
</dbReference>
<protein>
    <recommendedName>
        <fullName evidence="1">Reverse transcriptase Ty1/copia-type domain-containing protein</fullName>
    </recommendedName>
</protein>
<dbReference type="EMBL" id="JBBNAE010000008">
    <property type="protein sequence ID" value="KAK9103916.1"/>
    <property type="molecule type" value="Genomic_DNA"/>
</dbReference>
<feature type="domain" description="Reverse transcriptase Ty1/copia-type" evidence="1">
    <location>
        <begin position="16"/>
        <end position="69"/>
    </location>
</feature>
<proteinExistence type="predicted"/>
<dbReference type="Pfam" id="PF07727">
    <property type="entry name" value="RVT_2"/>
    <property type="match status" value="1"/>
</dbReference>
<dbReference type="AlphaFoldDB" id="A0AAP0F3A8"/>
<evidence type="ECO:0000313" key="3">
    <source>
        <dbReference type="Proteomes" id="UP001417504"/>
    </source>
</evidence>
<keyword evidence="3" id="KW-1185">Reference proteome</keyword>
<organism evidence="2 3">
    <name type="scientific">Stephania japonica</name>
    <dbReference type="NCBI Taxonomy" id="461633"/>
    <lineage>
        <taxon>Eukaryota</taxon>
        <taxon>Viridiplantae</taxon>
        <taxon>Streptophyta</taxon>
        <taxon>Embryophyta</taxon>
        <taxon>Tracheophyta</taxon>
        <taxon>Spermatophyta</taxon>
        <taxon>Magnoliopsida</taxon>
        <taxon>Ranunculales</taxon>
        <taxon>Menispermaceae</taxon>
        <taxon>Menispermoideae</taxon>
        <taxon>Cissampelideae</taxon>
        <taxon>Stephania</taxon>
    </lineage>
</organism>
<accession>A0AAP0F3A8</accession>
<reference evidence="2 3" key="1">
    <citation type="submission" date="2024-01" db="EMBL/GenBank/DDBJ databases">
        <title>Genome assemblies of Stephania.</title>
        <authorList>
            <person name="Yang L."/>
        </authorList>
    </citation>
    <scope>NUCLEOTIDE SEQUENCE [LARGE SCALE GENOMIC DNA]</scope>
    <source>
        <strain evidence="2">QJT</strain>
        <tissue evidence="2">Leaf</tissue>
    </source>
</reference>
<sequence length="77" mass="8766">MGTRVAHSTPFWMLWQNRFSIKDFGELNYFLGIEVLPTVDGLLLTQHKYIRDLFTKAGMEGAKECVTPMCIPISSIT</sequence>
<name>A0AAP0F3A8_9MAGN</name>
<evidence type="ECO:0000259" key="1">
    <source>
        <dbReference type="Pfam" id="PF07727"/>
    </source>
</evidence>